<proteinExistence type="predicted"/>
<dbReference type="InterPro" id="IPR016181">
    <property type="entry name" value="Acyl_CoA_acyltransferase"/>
</dbReference>
<evidence type="ECO:0000259" key="1">
    <source>
        <dbReference type="PROSITE" id="PS51186"/>
    </source>
</evidence>
<dbReference type="SUPFAM" id="SSF55729">
    <property type="entry name" value="Acyl-CoA N-acyltransferases (Nat)"/>
    <property type="match status" value="1"/>
</dbReference>
<dbReference type="CDD" id="cd04301">
    <property type="entry name" value="NAT_SF"/>
    <property type="match status" value="1"/>
</dbReference>
<name>A0AB39YSE4_9MICC</name>
<accession>A0AB39YSE4</accession>
<feature type="domain" description="N-acetyltransferase" evidence="1">
    <location>
        <begin position="145"/>
        <end position="296"/>
    </location>
</feature>
<dbReference type="PROSITE" id="PS51186">
    <property type="entry name" value="GNAT"/>
    <property type="match status" value="1"/>
</dbReference>
<dbReference type="Gene3D" id="3.40.630.30">
    <property type="match status" value="1"/>
</dbReference>
<dbReference type="EC" id="2.3.-.-" evidence="2"/>
<gene>
    <name evidence="2" type="ORF">ABQM86_03260</name>
</gene>
<dbReference type="RefSeq" id="WP_369745915.1">
    <property type="nucleotide sequence ID" value="NZ_CP165735.1"/>
</dbReference>
<dbReference type="EMBL" id="CP165735">
    <property type="protein sequence ID" value="XDV72219.1"/>
    <property type="molecule type" value="Genomic_DNA"/>
</dbReference>
<reference evidence="2" key="1">
    <citation type="submission" date="2024-07" db="EMBL/GenBank/DDBJ databases">
        <authorList>
            <person name="Li J."/>
            <person name="Wei H."/>
            <person name="Ma J."/>
        </authorList>
    </citation>
    <scope>NUCLEOTIDE SEQUENCE</scope>
    <source>
        <strain evidence="2">AMU7</strain>
    </source>
</reference>
<keyword evidence="2" id="KW-0012">Acyltransferase</keyword>
<dbReference type="GO" id="GO:0016747">
    <property type="term" value="F:acyltransferase activity, transferring groups other than amino-acyl groups"/>
    <property type="evidence" value="ECO:0007669"/>
    <property type="project" value="InterPro"/>
</dbReference>
<organism evidence="2">
    <name type="scientific">Paenarthrobacter sp. AMU7</name>
    <dbReference type="NCBI Taxonomy" id="3162492"/>
    <lineage>
        <taxon>Bacteria</taxon>
        <taxon>Bacillati</taxon>
        <taxon>Actinomycetota</taxon>
        <taxon>Actinomycetes</taxon>
        <taxon>Micrococcales</taxon>
        <taxon>Micrococcaceae</taxon>
        <taxon>Paenarthrobacter</taxon>
    </lineage>
</organism>
<dbReference type="InterPro" id="IPR000182">
    <property type="entry name" value="GNAT_dom"/>
</dbReference>
<keyword evidence="2" id="KW-0808">Transferase</keyword>
<evidence type="ECO:0000313" key="2">
    <source>
        <dbReference type="EMBL" id="XDV72219.1"/>
    </source>
</evidence>
<sequence>MNMPDASRLAQLGDTLARWQVDGGPVHLHPGDLGWYSRLGPDETASAIRIWADGATPAAIGLLDGPQLLRLAIDPTRRDDAGLARRIADSIEDPEVGVFASGQATVEARGASALTRILGQRGWQEDEPWIPLRLDLSAPVQPTCTLIETIDEDRAGEWVGVHWSAFRGTPLDDVVRQTLVNRWLAMTAGPFAGTSRNLVAFDAQGRAVAVTTVWSAGPGRPGLIEPMGVHRDHRGRGYGVEITRAGAAVLREMGSSSAVVAAEGANTGALATYLAAGFVPATPVVDMSRGELEPRA</sequence>
<protein>
    <submittedName>
        <fullName evidence="2">GNAT family N-acetyltransferase</fullName>
        <ecNumber evidence="2">2.3.-.-</ecNumber>
    </submittedName>
</protein>
<dbReference type="AlphaFoldDB" id="A0AB39YSE4"/>
<dbReference type="Pfam" id="PF00583">
    <property type="entry name" value="Acetyltransf_1"/>
    <property type="match status" value="1"/>
</dbReference>